<feature type="region of interest" description="Disordered" evidence="1">
    <location>
        <begin position="1"/>
        <end position="23"/>
    </location>
</feature>
<name>A0A8X7B9X9_TRICX</name>
<keyword evidence="3" id="KW-1185">Reference proteome</keyword>
<dbReference type="EMBL" id="BMAU01021363">
    <property type="protein sequence ID" value="GFY23419.1"/>
    <property type="molecule type" value="Genomic_DNA"/>
</dbReference>
<protein>
    <submittedName>
        <fullName evidence="2">Uncharacterized protein</fullName>
    </submittedName>
</protein>
<dbReference type="Proteomes" id="UP000887159">
    <property type="component" value="Unassembled WGS sequence"/>
</dbReference>
<evidence type="ECO:0000256" key="1">
    <source>
        <dbReference type="SAM" id="MobiDB-lite"/>
    </source>
</evidence>
<proteinExistence type="predicted"/>
<accession>A0A8X7B9X9</accession>
<dbReference type="AlphaFoldDB" id="A0A8X7B9X9"/>
<gene>
    <name evidence="2" type="ORF">TNCV_3941131</name>
</gene>
<sequence>MLAFGQPRQRPRKPSSYDHGRSVVGSNLGAIIDTPCRERTDAREICRGSISSRWCAAVVKKGVTSSFLDRDSNWRGPSPVALVAFHQN</sequence>
<evidence type="ECO:0000313" key="3">
    <source>
        <dbReference type="Proteomes" id="UP000887159"/>
    </source>
</evidence>
<reference evidence="2" key="1">
    <citation type="submission" date="2020-08" db="EMBL/GenBank/DDBJ databases">
        <title>Multicomponent nature underlies the extraordinary mechanical properties of spider dragline silk.</title>
        <authorList>
            <person name="Kono N."/>
            <person name="Nakamura H."/>
            <person name="Mori M."/>
            <person name="Yoshida Y."/>
            <person name="Ohtoshi R."/>
            <person name="Malay A.D."/>
            <person name="Moran D.A.P."/>
            <person name="Tomita M."/>
            <person name="Numata K."/>
            <person name="Arakawa K."/>
        </authorList>
    </citation>
    <scope>NUCLEOTIDE SEQUENCE</scope>
</reference>
<evidence type="ECO:0000313" key="2">
    <source>
        <dbReference type="EMBL" id="GFY23419.1"/>
    </source>
</evidence>
<comment type="caution">
    <text evidence="2">The sequence shown here is derived from an EMBL/GenBank/DDBJ whole genome shotgun (WGS) entry which is preliminary data.</text>
</comment>
<organism evidence="2 3">
    <name type="scientific">Trichonephila clavipes</name>
    <name type="common">Golden silk orbweaver</name>
    <name type="synonym">Nephila clavipes</name>
    <dbReference type="NCBI Taxonomy" id="2585209"/>
    <lineage>
        <taxon>Eukaryota</taxon>
        <taxon>Metazoa</taxon>
        <taxon>Ecdysozoa</taxon>
        <taxon>Arthropoda</taxon>
        <taxon>Chelicerata</taxon>
        <taxon>Arachnida</taxon>
        <taxon>Araneae</taxon>
        <taxon>Araneomorphae</taxon>
        <taxon>Entelegynae</taxon>
        <taxon>Araneoidea</taxon>
        <taxon>Nephilidae</taxon>
        <taxon>Trichonephila</taxon>
    </lineage>
</organism>